<gene>
    <name evidence="2" type="ORF">SAMN05216260_12323</name>
</gene>
<evidence type="ECO:0000313" key="2">
    <source>
        <dbReference type="EMBL" id="SDG58327.1"/>
    </source>
</evidence>
<dbReference type="Proteomes" id="UP000198614">
    <property type="component" value="Unassembled WGS sequence"/>
</dbReference>
<feature type="region of interest" description="Disordered" evidence="1">
    <location>
        <begin position="1"/>
        <end position="32"/>
    </location>
</feature>
<reference evidence="2 3" key="1">
    <citation type="submission" date="2016-10" db="EMBL/GenBank/DDBJ databases">
        <authorList>
            <person name="de Groot N.N."/>
        </authorList>
    </citation>
    <scope>NUCLEOTIDE SEQUENCE [LARGE SCALE GENOMIC DNA]</scope>
    <source>
        <strain evidence="2 3">CGMCC 4.1859</strain>
    </source>
</reference>
<evidence type="ECO:0000256" key="1">
    <source>
        <dbReference type="SAM" id="MobiDB-lite"/>
    </source>
</evidence>
<sequence>MHAPTPRRTHVVTALGWSRSHRKAPSGSREHHVVQRLLDDAFEALDEQTTVVPGTGTLDIVVPSLARSLAAVHEQRRALEAQINALLEAPLVPRS</sequence>
<dbReference type="EMBL" id="FNAX01000023">
    <property type="protein sequence ID" value="SDG58327.1"/>
    <property type="molecule type" value="Genomic_DNA"/>
</dbReference>
<name>A0A1G7VF54_9ACTN</name>
<organism evidence="2 3">
    <name type="scientific">Streptomyces griseoaurantiacus</name>
    <dbReference type="NCBI Taxonomy" id="68213"/>
    <lineage>
        <taxon>Bacteria</taxon>
        <taxon>Bacillati</taxon>
        <taxon>Actinomycetota</taxon>
        <taxon>Actinomycetes</taxon>
        <taxon>Kitasatosporales</taxon>
        <taxon>Streptomycetaceae</taxon>
        <taxon>Streptomyces</taxon>
        <taxon>Streptomyces aurantiacus group</taxon>
    </lineage>
</organism>
<proteinExistence type="predicted"/>
<evidence type="ECO:0000313" key="3">
    <source>
        <dbReference type="Proteomes" id="UP000198614"/>
    </source>
</evidence>
<dbReference type="AlphaFoldDB" id="A0A1G7VF54"/>
<protein>
    <submittedName>
        <fullName evidence="2">Uncharacterized protein</fullName>
    </submittedName>
</protein>
<accession>A0A1G7VF54</accession>
<feature type="compositionally biased region" description="Basic residues" evidence="1">
    <location>
        <begin position="1"/>
        <end position="10"/>
    </location>
</feature>